<organism evidence="3 4">
    <name type="scientific">Geodia barretti</name>
    <name type="common">Barrett's horny sponge</name>
    <dbReference type="NCBI Taxonomy" id="519541"/>
    <lineage>
        <taxon>Eukaryota</taxon>
        <taxon>Metazoa</taxon>
        <taxon>Porifera</taxon>
        <taxon>Demospongiae</taxon>
        <taxon>Heteroscleromorpha</taxon>
        <taxon>Tetractinellida</taxon>
        <taxon>Astrophorina</taxon>
        <taxon>Geodiidae</taxon>
        <taxon>Geodia</taxon>
    </lineage>
</organism>
<dbReference type="AlphaFoldDB" id="A0AA35WK09"/>
<dbReference type="EMBL" id="CASHTH010001792">
    <property type="protein sequence ID" value="CAI8019961.1"/>
    <property type="molecule type" value="Genomic_DNA"/>
</dbReference>
<protein>
    <submittedName>
        <fullName evidence="3">Uncharacterized protein</fullName>
    </submittedName>
</protein>
<evidence type="ECO:0000313" key="3">
    <source>
        <dbReference type="EMBL" id="CAI8019961.1"/>
    </source>
</evidence>
<evidence type="ECO:0000313" key="4">
    <source>
        <dbReference type="Proteomes" id="UP001174909"/>
    </source>
</evidence>
<keyword evidence="2" id="KW-0472">Membrane</keyword>
<name>A0AA35WK09_GEOBA</name>
<feature type="region of interest" description="Disordered" evidence="1">
    <location>
        <begin position="79"/>
        <end position="106"/>
    </location>
</feature>
<feature type="transmembrane region" description="Helical" evidence="2">
    <location>
        <begin position="39"/>
        <end position="62"/>
    </location>
</feature>
<proteinExistence type="predicted"/>
<reference evidence="3" key="1">
    <citation type="submission" date="2023-03" db="EMBL/GenBank/DDBJ databases">
        <authorList>
            <person name="Steffen K."/>
            <person name="Cardenas P."/>
        </authorList>
    </citation>
    <scope>NUCLEOTIDE SEQUENCE</scope>
</reference>
<sequence>MDGSDGSNTLELPDITIALASATDNTAKQENGTPTVTGLSAVLCLTLLGLIIAVLLASILFLKRRSTTRRNNNVCTDSECTIDPGPPAAVTTAPLYENTQLPPPPPSVTDGVDSMYEHVELRPITEQDKEIAVAPNAAYGTVRR</sequence>
<comment type="caution">
    <text evidence="3">The sequence shown here is derived from an EMBL/GenBank/DDBJ whole genome shotgun (WGS) entry which is preliminary data.</text>
</comment>
<accession>A0AA35WK09</accession>
<evidence type="ECO:0000256" key="1">
    <source>
        <dbReference type="SAM" id="MobiDB-lite"/>
    </source>
</evidence>
<keyword evidence="2" id="KW-0812">Transmembrane</keyword>
<keyword evidence="2" id="KW-1133">Transmembrane helix</keyword>
<gene>
    <name evidence="3" type="ORF">GBAR_LOCUS11952</name>
</gene>
<dbReference type="Proteomes" id="UP001174909">
    <property type="component" value="Unassembled WGS sequence"/>
</dbReference>
<keyword evidence="4" id="KW-1185">Reference proteome</keyword>
<evidence type="ECO:0000256" key="2">
    <source>
        <dbReference type="SAM" id="Phobius"/>
    </source>
</evidence>